<evidence type="ECO:0000313" key="7">
    <source>
        <dbReference type="Proteomes" id="UP000555103"/>
    </source>
</evidence>
<dbReference type="InterPro" id="IPR037066">
    <property type="entry name" value="Plug_dom_sf"/>
</dbReference>
<keyword evidence="1" id="KW-0175">Coiled coil</keyword>
<feature type="signal peptide" evidence="2">
    <location>
        <begin position="1"/>
        <end position="22"/>
    </location>
</feature>
<dbReference type="Proteomes" id="UP000555103">
    <property type="component" value="Unassembled WGS sequence"/>
</dbReference>
<dbReference type="AlphaFoldDB" id="A0A840CZJ2"/>
<dbReference type="EMBL" id="JACIEP010000013">
    <property type="protein sequence ID" value="MBB4037403.1"/>
    <property type="molecule type" value="Genomic_DNA"/>
</dbReference>
<feature type="coiled-coil region" evidence="1">
    <location>
        <begin position="168"/>
        <end position="206"/>
    </location>
</feature>
<dbReference type="InterPro" id="IPR023997">
    <property type="entry name" value="TonB-dep_OMP_SusC/RagA_CS"/>
</dbReference>
<dbReference type="NCBIfam" id="TIGR04057">
    <property type="entry name" value="SusC_RagA_signa"/>
    <property type="match status" value="1"/>
</dbReference>
<dbReference type="InterPro" id="IPR012910">
    <property type="entry name" value="Plug_dom"/>
</dbReference>
<dbReference type="SUPFAM" id="SSF56935">
    <property type="entry name" value="Porins"/>
    <property type="match status" value="1"/>
</dbReference>
<comment type="caution">
    <text evidence="6">The sequence shown here is derived from an EMBL/GenBank/DDBJ whole genome shotgun (WGS) entry which is preliminary data.</text>
</comment>
<dbReference type="RefSeq" id="WP_183308241.1">
    <property type="nucleotide sequence ID" value="NZ_JACIEP010000013.1"/>
</dbReference>
<evidence type="ECO:0000259" key="3">
    <source>
        <dbReference type="Pfam" id="PF07715"/>
    </source>
</evidence>
<evidence type="ECO:0000259" key="5">
    <source>
        <dbReference type="Pfam" id="PF13600"/>
    </source>
</evidence>
<feature type="domain" description="TonB-dependent receptor plug" evidence="3">
    <location>
        <begin position="328"/>
        <end position="390"/>
    </location>
</feature>
<proteinExistence type="predicted"/>
<keyword evidence="7" id="KW-1185">Reference proteome</keyword>
<dbReference type="InterPro" id="IPR025554">
    <property type="entry name" value="DUF4140"/>
</dbReference>
<organism evidence="6 7">
    <name type="scientific">Dysgonomonas hofstadii</name>
    <dbReference type="NCBI Taxonomy" id="637886"/>
    <lineage>
        <taxon>Bacteria</taxon>
        <taxon>Pseudomonadati</taxon>
        <taxon>Bacteroidota</taxon>
        <taxon>Bacteroidia</taxon>
        <taxon>Bacteroidales</taxon>
        <taxon>Dysgonomonadaceae</taxon>
        <taxon>Dysgonomonas</taxon>
    </lineage>
</organism>
<keyword evidence="6" id="KW-0675">Receptor</keyword>
<evidence type="ECO:0000256" key="2">
    <source>
        <dbReference type="SAM" id="SignalP"/>
    </source>
</evidence>
<dbReference type="Pfam" id="PF07715">
    <property type="entry name" value="Plug"/>
    <property type="match status" value="1"/>
</dbReference>
<evidence type="ECO:0000256" key="1">
    <source>
        <dbReference type="SAM" id="Coils"/>
    </source>
</evidence>
<protein>
    <submittedName>
        <fullName evidence="6">TonB-dependent SusC/RagA subfamily outer membrane receptor</fullName>
    </submittedName>
</protein>
<dbReference type="NCBIfam" id="TIGR02231">
    <property type="entry name" value="mucoidy inhibitor MuiA family protein"/>
    <property type="match status" value="1"/>
</dbReference>
<dbReference type="Pfam" id="PF13600">
    <property type="entry name" value="DUF4140"/>
    <property type="match status" value="1"/>
</dbReference>
<keyword evidence="2" id="KW-0732">Signal</keyword>
<reference evidence="6 7" key="1">
    <citation type="submission" date="2020-08" db="EMBL/GenBank/DDBJ databases">
        <title>Genomic Encyclopedia of Type Strains, Phase IV (KMG-IV): sequencing the most valuable type-strain genomes for metagenomic binning, comparative biology and taxonomic classification.</title>
        <authorList>
            <person name="Goeker M."/>
        </authorList>
    </citation>
    <scope>NUCLEOTIDE SEQUENCE [LARGE SCALE GENOMIC DNA]</scope>
    <source>
        <strain evidence="6 7">DSM 104969</strain>
    </source>
</reference>
<dbReference type="Gene3D" id="2.170.130.10">
    <property type="entry name" value="TonB-dependent receptor, plug domain"/>
    <property type="match status" value="1"/>
</dbReference>
<evidence type="ECO:0000313" key="6">
    <source>
        <dbReference type="EMBL" id="MBB4037403.1"/>
    </source>
</evidence>
<dbReference type="PANTHER" id="PTHR31005:SF8">
    <property type="entry name" value="DUF4139 DOMAIN-CONTAINING PROTEIN"/>
    <property type="match status" value="1"/>
</dbReference>
<sequence>MRKKALSILVLLAIFISLKGYAQDKKTVKAKLNEATVFFQGAELMHSASYTLVKGENEIYIEGLSPNIDKNSLKIKTTNNVIVSAYEFSVDYLSEGKSLNVKTKKLNDSIEYYGKKLDEINTDIKITKNLIDLLQKGTDKNVAGSEKGLGIDELVKTMDYYKNKSLELQNTQTANSKKKEEYDNAIDRLENQLEQESLKNNKTSGVLRLNLSAPLATNCNFTVSYYTTAAAWAPYYDINIASTDKPIKILMKSKVRQTTGLDWEKVKLTLSSAVPSNGKIAPLFNSWFLNFQSNLSRANSSNGYFNLGMAQNSYSYKGDQLEEVAVAAPQMRIRGEASLNDNVQPLYVVDGEVADADYFKSLDPNMIKDVNVLKDASSTAIYGSRASNGVIMVTTKSSMDDFVTEKETDLNMVFNIDMPYTIPGNGKEQSIDLQNKETDAEYKYYCAPKLDTETYLLAEISNWEQLKLLSGKANITYDGTYVGETLINANSTQKQLTLTLGTDKRVSVKREKLQDFSSTKFLGNDTKQVFTYRLTVRNGQNKPIKMTLKDQYPLSTQKNIEVELLTKDTTPWTANIEDLGVITWEEEIKAGETKVYQISYSVKYPKGSRLNL</sequence>
<feature type="domain" description="DUF4140" evidence="5">
    <location>
        <begin position="35"/>
        <end position="133"/>
    </location>
</feature>
<evidence type="ECO:0000259" key="4">
    <source>
        <dbReference type="Pfam" id="PF13598"/>
    </source>
</evidence>
<dbReference type="InterPro" id="IPR011935">
    <property type="entry name" value="CHP02231"/>
</dbReference>
<feature type="domain" description="DUF4139" evidence="4">
    <location>
        <begin position="222"/>
        <end position="606"/>
    </location>
</feature>
<dbReference type="PANTHER" id="PTHR31005">
    <property type="entry name" value="DUF4139 DOMAIN-CONTAINING PROTEIN"/>
    <property type="match status" value="1"/>
</dbReference>
<name>A0A840CZJ2_9BACT</name>
<dbReference type="Pfam" id="PF13598">
    <property type="entry name" value="DUF4139"/>
    <property type="match status" value="1"/>
</dbReference>
<accession>A0A840CZJ2</accession>
<feature type="chain" id="PRO_5032309436" evidence="2">
    <location>
        <begin position="23"/>
        <end position="612"/>
    </location>
</feature>
<dbReference type="InterPro" id="IPR037291">
    <property type="entry name" value="DUF4139"/>
</dbReference>
<gene>
    <name evidence="6" type="ORF">GGR21_003320</name>
</gene>